<reference evidence="4 5" key="1">
    <citation type="submission" date="2023-10" db="EMBL/GenBank/DDBJ databases">
        <title>Virgibacillus halophilus 5B73C genome.</title>
        <authorList>
            <person name="Miliotis G."/>
            <person name="Sengupta P."/>
            <person name="Hameed A."/>
            <person name="Chuvochina M."/>
            <person name="Mcdonagh F."/>
            <person name="Simpson A.C."/>
            <person name="Singh N.K."/>
            <person name="Rekha P.D."/>
            <person name="Raman K."/>
            <person name="Hugenholtz P."/>
            <person name="Venkateswaran K."/>
        </authorList>
    </citation>
    <scope>NUCLEOTIDE SEQUENCE [LARGE SCALE GENOMIC DNA]</scope>
    <source>
        <strain evidence="4 5">5B73C</strain>
    </source>
</reference>
<dbReference type="InterPro" id="IPR002550">
    <property type="entry name" value="CNNM"/>
</dbReference>
<evidence type="ECO:0000313" key="4">
    <source>
        <dbReference type="EMBL" id="MDY0394444.1"/>
    </source>
</evidence>
<dbReference type="Proteomes" id="UP001281447">
    <property type="component" value="Unassembled WGS sequence"/>
</dbReference>
<keyword evidence="5" id="KW-1185">Reference proteome</keyword>
<gene>
    <name evidence="4" type="ORF">RWE15_08290</name>
</gene>
<evidence type="ECO:0000313" key="5">
    <source>
        <dbReference type="Proteomes" id="UP001281447"/>
    </source>
</evidence>
<dbReference type="InterPro" id="IPR051676">
    <property type="entry name" value="UPF0053_domain"/>
</dbReference>
<protein>
    <submittedName>
        <fullName evidence="4">CNNM domain-containing protein</fullName>
    </submittedName>
</protein>
<sequence length="52" mass="5743">MEIVNILGVVILIAFTAFFVAAEFSIVKVRATRIEQLIDEGNKKAVSAKKSY</sequence>
<dbReference type="EMBL" id="JAWDIP010000003">
    <property type="protein sequence ID" value="MDY0394444.1"/>
    <property type="molecule type" value="Genomic_DNA"/>
</dbReference>
<feature type="domain" description="CNNM transmembrane" evidence="3">
    <location>
        <begin position="1"/>
        <end position="52"/>
    </location>
</feature>
<dbReference type="PANTHER" id="PTHR43099:SF2">
    <property type="entry name" value="UPF0053 PROTEIN YRKA"/>
    <property type="match status" value="1"/>
</dbReference>
<comment type="caution">
    <text evidence="4">The sequence shown here is derived from an EMBL/GenBank/DDBJ whole genome shotgun (WGS) entry which is preliminary data.</text>
</comment>
<evidence type="ECO:0000256" key="1">
    <source>
        <dbReference type="PROSITE-ProRule" id="PRU01193"/>
    </source>
</evidence>
<evidence type="ECO:0000259" key="3">
    <source>
        <dbReference type="PROSITE" id="PS51846"/>
    </source>
</evidence>
<organism evidence="4 5">
    <name type="scientific">Tigheibacillus halophilus</name>
    <dbReference type="NCBI Taxonomy" id="361280"/>
    <lineage>
        <taxon>Bacteria</taxon>
        <taxon>Bacillati</taxon>
        <taxon>Bacillota</taxon>
        <taxon>Bacilli</taxon>
        <taxon>Bacillales</taxon>
        <taxon>Bacillaceae</taxon>
        <taxon>Tigheibacillus</taxon>
    </lineage>
</organism>
<feature type="transmembrane region" description="Helical" evidence="2">
    <location>
        <begin position="6"/>
        <end position="27"/>
    </location>
</feature>
<accession>A0ABU5C5E5</accession>
<keyword evidence="1 2" id="KW-1133">Transmembrane helix</keyword>
<dbReference type="PANTHER" id="PTHR43099">
    <property type="entry name" value="UPF0053 PROTEIN YRKA"/>
    <property type="match status" value="1"/>
</dbReference>
<dbReference type="Pfam" id="PF01595">
    <property type="entry name" value="CNNM"/>
    <property type="match status" value="1"/>
</dbReference>
<dbReference type="PROSITE" id="PS51846">
    <property type="entry name" value="CNNM"/>
    <property type="match status" value="1"/>
</dbReference>
<evidence type="ECO:0000256" key="2">
    <source>
        <dbReference type="SAM" id="Phobius"/>
    </source>
</evidence>
<keyword evidence="1 2" id="KW-0472">Membrane</keyword>
<proteinExistence type="predicted"/>
<name>A0ABU5C5E5_9BACI</name>
<keyword evidence="1 2" id="KW-0812">Transmembrane</keyword>